<evidence type="ECO:0000313" key="16">
    <source>
        <dbReference type="Proteomes" id="UP000555552"/>
    </source>
</evidence>
<evidence type="ECO:0000313" key="15">
    <source>
        <dbReference type="EMBL" id="NNH24684.1"/>
    </source>
</evidence>
<reference evidence="15 16" key="1">
    <citation type="submission" date="2020-05" db="EMBL/GenBank/DDBJ databases">
        <title>MicrobeNet Type strains.</title>
        <authorList>
            <person name="Nicholson A.C."/>
        </authorList>
    </citation>
    <scope>NUCLEOTIDE SEQUENCE [LARGE SCALE GENOMIC DNA]</scope>
    <source>
        <strain evidence="15 16">JCM 14547</strain>
    </source>
</reference>
<dbReference type="CDD" id="cd13957">
    <property type="entry name" value="PT_UbiA_Cox10"/>
    <property type="match status" value="1"/>
</dbReference>
<gene>
    <name evidence="14" type="primary">ctaB</name>
    <name evidence="15" type="ORF">HLB09_16640</name>
</gene>
<feature type="transmembrane region" description="Helical" evidence="14">
    <location>
        <begin position="45"/>
        <end position="69"/>
    </location>
</feature>
<protein>
    <recommendedName>
        <fullName evidence="11 14">Protoheme IX farnesyltransferase</fullName>
        <ecNumber evidence="3 14">2.5.1.141</ecNumber>
    </recommendedName>
    <alternativeName>
        <fullName evidence="12 14">Heme B farnesyltransferase</fullName>
    </alternativeName>
    <alternativeName>
        <fullName evidence="10 14">Heme O synthase</fullName>
    </alternativeName>
</protein>
<dbReference type="InterPro" id="IPR044878">
    <property type="entry name" value="UbiA_sf"/>
</dbReference>
<keyword evidence="4 14" id="KW-1003">Cell membrane</keyword>
<sequence length="306" mass="32718">MHPSGRPGRSRAAAFLALTKPRIIELLLITTVPTMLLAAGGLPPVGLVLATLVGGALAAGSANTLNCYVDRDIDARMDRTRERPLVTGEVTPREALVFGVALGVLSTAWLALLVNPLSAALAVAAIAFYLFVYTLGLKRRTSQNIVWGGAAGCMPVLIGWSAVTGGLDWPALVLFGVIFLWTPPHYWPLSMRYARDYSSVDVPMLGAVERPTLVARRILAYSWAMVACSLLLVPVAGTGPVYTLGAVVLGAWFLLEAHALRRRARLADSSTEPVATAGAMRVFHVSISYLSLLFLAVGADPFVPWW</sequence>
<keyword evidence="8 14" id="KW-0350">Heme biosynthesis</keyword>
<keyword evidence="6 14" id="KW-0812">Transmembrane</keyword>
<evidence type="ECO:0000256" key="1">
    <source>
        <dbReference type="ARBA" id="ARBA00004651"/>
    </source>
</evidence>
<evidence type="ECO:0000256" key="3">
    <source>
        <dbReference type="ARBA" id="ARBA00012292"/>
    </source>
</evidence>
<comment type="function">
    <text evidence="14">Converts heme B (protoheme IX) to heme O by substitution of the vinyl group on carbon 2 of heme B porphyrin ring with a hydroxyethyl farnesyl side group.</text>
</comment>
<dbReference type="PANTHER" id="PTHR43448:SF7">
    <property type="entry name" value="4-HYDROXYBENZOATE SOLANESYLTRANSFERASE"/>
    <property type="match status" value="1"/>
</dbReference>
<feature type="transmembrane region" description="Helical" evidence="14">
    <location>
        <begin position="117"/>
        <end position="137"/>
    </location>
</feature>
<evidence type="ECO:0000256" key="8">
    <source>
        <dbReference type="ARBA" id="ARBA00023133"/>
    </source>
</evidence>
<dbReference type="UniPathway" id="UPA00834">
    <property type="reaction ID" value="UER00712"/>
</dbReference>
<dbReference type="GO" id="GO:0005886">
    <property type="term" value="C:plasma membrane"/>
    <property type="evidence" value="ECO:0007669"/>
    <property type="project" value="UniProtKB-SubCell"/>
</dbReference>
<dbReference type="InterPro" id="IPR030470">
    <property type="entry name" value="UbiA_prenylTrfase_CS"/>
</dbReference>
<dbReference type="PANTHER" id="PTHR43448">
    <property type="entry name" value="PROTOHEME IX FARNESYLTRANSFERASE, MITOCHONDRIAL"/>
    <property type="match status" value="1"/>
</dbReference>
<feature type="transmembrane region" description="Helical" evidence="14">
    <location>
        <begin position="218"/>
        <end position="236"/>
    </location>
</feature>
<name>A0A849BWF4_9ACTN</name>
<feature type="transmembrane region" description="Helical" evidence="14">
    <location>
        <begin position="21"/>
        <end position="39"/>
    </location>
</feature>
<proteinExistence type="inferred from homology"/>
<evidence type="ECO:0000256" key="10">
    <source>
        <dbReference type="ARBA" id="ARBA00030253"/>
    </source>
</evidence>
<keyword evidence="5 14" id="KW-0808">Transferase</keyword>
<evidence type="ECO:0000256" key="2">
    <source>
        <dbReference type="ARBA" id="ARBA00004919"/>
    </source>
</evidence>
<dbReference type="NCBIfam" id="NF003349">
    <property type="entry name" value="PRK04375.1-2"/>
    <property type="match status" value="1"/>
</dbReference>
<dbReference type="HAMAP" id="MF_00154">
    <property type="entry name" value="CyoE_CtaB"/>
    <property type="match status" value="1"/>
</dbReference>
<comment type="similarity">
    <text evidence="14">Belongs to the UbiA prenyltransferase family. Protoheme IX farnesyltransferase subfamily.</text>
</comment>
<dbReference type="FunFam" id="1.10.357.140:FF:000001">
    <property type="entry name" value="Protoheme IX farnesyltransferase"/>
    <property type="match status" value="1"/>
</dbReference>
<feature type="transmembrane region" description="Helical" evidence="14">
    <location>
        <begin position="144"/>
        <end position="163"/>
    </location>
</feature>
<evidence type="ECO:0000256" key="5">
    <source>
        <dbReference type="ARBA" id="ARBA00022679"/>
    </source>
</evidence>
<dbReference type="RefSeq" id="WP_171204403.1">
    <property type="nucleotide sequence ID" value="NZ_BAAANP010000004.1"/>
</dbReference>
<comment type="caution">
    <text evidence="15">The sequence shown here is derived from an EMBL/GenBank/DDBJ whole genome shotgun (WGS) entry which is preliminary data.</text>
</comment>
<keyword evidence="7 14" id="KW-1133">Transmembrane helix</keyword>
<dbReference type="AlphaFoldDB" id="A0A849BWF4"/>
<dbReference type="GO" id="GO:0048034">
    <property type="term" value="P:heme O biosynthetic process"/>
    <property type="evidence" value="ECO:0007669"/>
    <property type="project" value="UniProtKB-UniRule"/>
</dbReference>
<feature type="transmembrane region" description="Helical" evidence="14">
    <location>
        <begin position="281"/>
        <end position="299"/>
    </location>
</feature>
<dbReference type="Gene3D" id="1.10.357.140">
    <property type="entry name" value="UbiA prenyltransferase"/>
    <property type="match status" value="1"/>
</dbReference>
<organism evidence="15 16">
    <name type="scientific">Pseudokineococcus marinus</name>
    <dbReference type="NCBI Taxonomy" id="351215"/>
    <lineage>
        <taxon>Bacteria</taxon>
        <taxon>Bacillati</taxon>
        <taxon>Actinomycetota</taxon>
        <taxon>Actinomycetes</taxon>
        <taxon>Kineosporiales</taxon>
        <taxon>Kineosporiaceae</taxon>
        <taxon>Pseudokineococcus</taxon>
    </lineage>
</organism>
<evidence type="ECO:0000256" key="7">
    <source>
        <dbReference type="ARBA" id="ARBA00022989"/>
    </source>
</evidence>
<feature type="transmembrane region" description="Helical" evidence="14">
    <location>
        <begin position="169"/>
        <end position="187"/>
    </location>
</feature>
<comment type="pathway">
    <text evidence="2 14">Porphyrin-containing compound metabolism; heme O biosynthesis; heme O from protoheme: step 1/1.</text>
</comment>
<dbReference type="Proteomes" id="UP000555552">
    <property type="component" value="Unassembled WGS sequence"/>
</dbReference>
<dbReference type="GO" id="GO:0008495">
    <property type="term" value="F:protoheme IX farnesyltransferase activity"/>
    <property type="evidence" value="ECO:0007669"/>
    <property type="project" value="UniProtKB-UniRule"/>
</dbReference>
<evidence type="ECO:0000256" key="12">
    <source>
        <dbReference type="ARBA" id="ARBA00042475"/>
    </source>
</evidence>
<accession>A0A849BWF4</accession>
<dbReference type="EMBL" id="JABEMA010000460">
    <property type="protein sequence ID" value="NNH24684.1"/>
    <property type="molecule type" value="Genomic_DNA"/>
</dbReference>
<evidence type="ECO:0000256" key="13">
    <source>
        <dbReference type="ARBA" id="ARBA00047690"/>
    </source>
</evidence>
<comment type="miscellaneous">
    <text evidence="14">Carbon 2 of the heme B porphyrin ring is defined according to the Fischer nomenclature.</text>
</comment>
<dbReference type="PROSITE" id="PS00943">
    <property type="entry name" value="UBIA"/>
    <property type="match status" value="1"/>
</dbReference>
<feature type="transmembrane region" description="Helical" evidence="14">
    <location>
        <begin position="90"/>
        <end position="111"/>
    </location>
</feature>
<dbReference type="InterPro" id="IPR006369">
    <property type="entry name" value="Protohaem_IX_farnesylTrfase"/>
</dbReference>
<feature type="transmembrane region" description="Helical" evidence="14">
    <location>
        <begin position="242"/>
        <end position="260"/>
    </location>
</feature>
<evidence type="ECO:0000256" key="6">
    <source>
        <dbReference type="ARBA" id="ARBA00022692"/>
    </source>
</evidence>
<evidence type="ECO:0000256" key="11">
    <source>
        <dbReference type="ARBA" id="ARBA00040810"/>
    </source>
</evidence>
<dbReference type="EC" id="2.5.1.141" evidence="3 14"/>
<dbReference type="Pfam" id="PF01040">
    <property type="entry name" value="UbiA"/>
    <property type="match status" value="1"/>
</dbReference>
<keyword evidence="9 14" id="KW-0472">Membrane</keyword>
<comment type="catalytic activity">
    <reaction evidence="13 14">
        <text>heme b + (2E,6E)-farnesyl diphosphate + H2O = Fe(II)-heme o + diphosphate</text>
        <dbReference type="Rhea" id="RHEA:28070"/>
        <dbReference type="ChEBI" id="CHEBI:15377"/>
        <dbReference type="ChEBI" id="CHEBI:33019"/>
        <dbReference type="ChEBI" id="CHEBI:60344"/>
        <dbReference type="ChEBI" id="CHEBI:60530"/>
        <dbReference type="ChEBI" id="CHEBI:175763"/>
        <dbReference type="EC" id="2.5.1.141"/>
    </reaction>
</comment>
<keyword evidence="16" id="KW-1185">Reference proteome</keyword>
<evidence type="ECO:0000256" key="14">
    <source>
        <dbReference type="HAMAP-Rule" id="MF_00154"/>
    </source>
</evidence>
<dbReference type="InterPro" id="IPR000537">
    <property type="entry name" value="UbiA_prenyltransferase"/>
</dbReference>
<evidence type="ECO:0000256" key="9">
    <source>
        <dbReference type="ARBA" id="ARBA00023136"/>
    </source>
</evidence>
<comment type="subcellular location">
    <subcellularLocation>
        <location evidence="1 14">Cell membrane</location>
        <topology evidence="1 14">Multi-pass membrane protein</topology>
    </subcellularLocation>
</comment>
<dbReference type="NCBIfam" id="TIGR01473">
    <property type="entry name" value="cyoE_ctaB"/>
    <property type="match status" value="1"/>
</dbReference>
<evidence type="ECO:0000256" key="4">
    <source>
        <dbReference type="ARBA" id="ARBA00022475"/>
    </source>
</evidence>